<dbReference type="AlphaFoldDB" id="A0A0D2F7F4"/>
<sequence length="552" mass="63171">MAPPTPESSLVPGLGNLILLPAEIRSKIYDECLQQRHFGLLYSSKEIYSEFIPLLREKFVLTFHIDPSESEMSSSRCTTDSRVHIVNKYNQSWGHARNEINTASPHRDEILDDMPIDEFGKIRILIDAPNPRDPGQIVRVWYQCTRLMSALLPQWKYVIEVPETQADLIIPRGRKSSELPPIEIVLTRSGAKTWSSGGNLNHSVPCYDGWNPVTQSVWILPEGQHSDLEVVLMPFCRIRNAASVTVQLPPDCPNNRYVNAIRAFLSDETKGSDPFGTLVHNGGQCAFGSPCFLWGSWDSQGEGLDGFEDDETVLGREHAMSAWLDYLLDDMDGDTARLLRRERFENWCSEHEYQHGMILAGASVNDRDFGSPYGFINPALLDRLCTSFYDRYVGGMNLKQHEVWRLLREDAFAWKDSFLDGVERKSSLGDFWPDSQPLDFWWSETLPRHRSGLTMCLMSGELRDSRCEVCRDDKDSWAVDERYDCDVCKEQGHCSVEHGCKYPSCLECEEENECYIGADEIRKTIHSERWDWDLYSEVVDHFAGLRVGPDFR</sequence>
<dbReference type="HOGENOM" id="CLU_493494_0_0_1"/>
<dbReference type="Proteomes" id="UP000054342">
    <property type="component" value="Unassembled WGS sequence"/>
</dbReference>
<accession>A0A0D2F7F4</accession>
<name>A0A0D2F7F4_9EURO</name>
<proteinExistence type="predicted"/>
<evidence type="ECO:0000313" key="2">
    <source>
        <dbReference type="Proteomes" id="UP000054342"/>
    </source>
</evidence>
<keyword evidence="2" id="KW-1185">Reference proteome</keyword>
<dbReference type="OrthoDB" id="3940621at2759"/>
<reference evidence="1 2" key="1">
    <citation type="submission" date="2015-01" db="EMBL/GenBank/DDBJ databases">
        <title>The Genome Sequence of Exophiala xenobiotica CBS118157.</title>
        <authorList>
            <consortium name="The Broad Institute Genomics Platform"/>
            <person name="Cuomo C."/>
            <person name="de Hoog S."/>
            <person name="Gorbushina A."/>
            <person name="Stielow B."/>
            <person name="Teixiera M."/>
            <person name="Abouelleil A."/>
            <person name="Chapman S.B."/>
            <person name="Priest M."/>
            <person name="Young S.K."/>
            <person name="Wortman J."/>
            <person name="Nusbaum C."/>
            <person name="Birren B."/>
        </authorList>
    </citation>
    <scope>NUCLEOTIDE SEQUENCE [LARGE SCALE GENOMIC DNA]</scope>
    <source>
        <strain evidence="1 2">CBS 118157</strain>
    </source>
</reference>
<organism evidence="1 2">
    <name type="scientific">Exophiala xenobiotica</name>
    <dbReference type="NCBI Taxonomy" id="348802"/>
    <lineage>
        <taxon>Eukaryota</taxon>
        <taxon>Fungi</taxon>
        <taxon>Dikarya</taxon>
        <taxon>Ascomycota</taxon>
        <taxon>Pezizomycotina</taxon>
        <taxon>Eurotiomycetes</taxon>
        <taxon>Chaetothyriomycetidae</taxon>
        <taxon>Chaetothyriales</taxon>
        <taxon>Herpotrichiellaceae</taxon>
        <taxon>Exophiala</taxon>
    </lineage>
</organism>
<dbReference type="STRING" id="348802.A0A0D2F7F4"/>
<dbReference type="GeneID" id="25326585"/>
<gene>
    <name evidence="1" type="ORF">PV05_04677</name>
</gene>
<dbReference type="RefSeq" id="XP_013316558.1">
    <property type="nucleotide sequence ID" value="XM_013461104.1"/>
</dbReference>
<evidence type="ECO:0000313" key="1">
    <source>
        <dbReference type="EMBL" id="KIW55974.1"/>
    </source>
</evidence>
<dbReference type="EMBL" id="KN847319">
    <property type="protein sequence ID" value="KIW55974.1"/>
    <property type="molecule type" value="Genomic_DNA"/>
</dbReference>
<protein>
    <submittedName>
        <fullName evidence="1">Uncharacterized protein</fullName>
    </submittedName>
</protein>